<evidence type="ECO:0000313" key="19">
    <source>
        <dbReference type="EMBL" id="LAC22666.1"/>
    </source>
</evidence>
<dbReference type="GO" id="GO:0000139">
    <property type="term" value="C:Golgi membrane"/>
    <property type="evidence" value="ECO:0007669"/>
    <property type="project" value="UniProtKB-SubCell"/>
</dbReference>
<reference evidence="19" key="1">
    <citation type="submission" date="2017-11" db="EMBL/GenBank/DDBJ databases">
        <title>The sensing device of the deep-sea amphipod.</title>
        <authorList>
            <person name="Kobayashi H."/>
            <person name="Nagahama T."/>
            <person name="Arai W."/>
            <person name="Sasagawa Y."/>
            <person name="Umeda M."/>
            <person name="Hayashi T."/>
            <person name="Nikaido I."/>
            <person name="Watanabe H."/>
            <person name="Oguri K."/>
            <person name="Kitazato H."/>
            <person name="Fujioka K."/>
            <person name="Kido Y."/>
            <person name="Takami H."/>
        </authorList>
    </citation>
    <scope>NUCLEOTIDE SEQUENCE</scope>
    <source>
        <tissue evidence="19">Whole body</tissue>
    </source>
</reference>
<evidence type="ECO:0000256" key="4">
    <source>
        <dbReference type="ARBA" id="ARBA00022676"/>
    </source>
</evidence>
<evidence type="ECO:0000256" key="14">
    <source>
        <dbReference type="ARBA" id="ARBA00038949"/>
    </source>
</evidence>
<organism evidence="19">
    <name type="scientific">Hirondellea gigas</name>
    <dbReference type="NCBI Taxonomy" id="1518452"/>
    <lineage>
        <taxon>Eukaryota</taxon>
        <taxon>Metazoa</taxon>
        <taxon>Ecdysozoa</taxon>
        <taxon>Arthropoda</taxon>
        <taxon>Crustacea</taxon>
        <taxon>Multicrustacea</taxon>
        <taxon>Malacostraca</taxon>
        <taxon>Eumalacostraca</taxon>
        <taxon>Peracarida</taxon>
        <taxon>Amphipoda</taxon>
        <taxon>Amphilochidea</taxon>
        <taxon>Lysianassida</taxon>
        <taxon>Lysianassidira</taxon>
        <taxon>Lysianassoidea</taxon>
        <taxon>Lysianassidae</taxon>
        <taxon>Hirondellea</taxon>
    </lineage>
</organism>
<evidence type="ECO:0000256" key="13">
    <source>
        <dbReference type="ARBA" id="ARBA00037706"/>
    </source>
</evidence>
<evidence type="ECO:0000256" key="2">
    <source>
        <dbReference type="ARBA" id="ARBA00004922"/>
    </source>
</evidence>
<sequence>MRNSRRNWVFCSGITFFSCIVLFNVRSIGLLLETAQTSSEVHTKDTEISSLLNQLRVQVELNNDHLKKIKDYQHIESNLQAQVVALKEEIDESNSRIAAIKNSASKIVGTDVVDPDDPGIIKKLAEEIRHVGGVNSISVEAAPMGIPVIVMCFTRAAELNQTLSGIFAVKPPTGFPVYISQDGTNEAVTAVIEQYVAAYPESVFHLRFAYTGARNLEKKNMEIYHRIAAHYGWMLAKVFDELHYPLALILEDDMSISPDFFDYFYVLSKTLEQDSTIFCVSAWNDNGLGQFVADPLQLLRTDVFPGLGWMLTKNLWLELKKKWPSGFWDDWLRQDEQTRNRTCIFPEVNRVYTFGRHGSSGGQHFDKYLKNIKLNTERVDFSSLDLAYIREPIYHQYLGDLLKNATTITLSDLNDLPVLKETDHNAFLLEYSNLNQFTTLANEIGLMTDHKNGIPRTSYDGIVQFRSNLNRIFLVPSKDSTN</sequence>
<keyword evidence="18" id="KW-0175">Coiled coil</keyword>
<evidence type="ECO:0000256" key="9">
    <source>
        <dbReference type="ARBA" id="ARBA00022989"/>
    </source>
</evidence>
<evidence type="ECO:0000256" key="11">
    <source>
        <dbReference type="ARBA" id="ARBA00023136"/>
    </source>
</evidence>
<comment type="subcellular location">
    <subcellularLocation>
        <location evidence="1 17">Golgi apparatus membrane</location>
        <topology evidence="1 17">Single-pass type II membrane protein</topology>
    </subcellularLocation>
</comment>
<dbReference type="FunFam" id="3.90.550.10:FF:000252">
    <property type="entry name" value="Protein O-linked-mannose beta-1,2-N-acetylglucosaminyltransferase 1"/>
    <property type="match status" value="1"/>
</dbReference>
<evidence type="ECO:0000256" key="18">
    <source>
        <dbReference type="SAM" id="Coils"/>
    </source>
</evidence>
<dbReference type="InterPro" id="IPR004139">
    <property type="entry name" value="Glyco_trans_13"/>
</dbReference>
<dbReference type="PANTHER" id="PTHR10468:SF0">
    <property type="entry name" value="ALPHA-1,3-MANNOSYL-GLYCOPROTEIN 2-BETA-N-ACETYLGLUCOSAMINYLTRANSFERASE"/>
    <property type="match status" value="1"/>
</dbReference>
<keyword evidence="5 19" id="KW-0808">Transferase</keyword>
<evidence type="ECO:0000256" key="8">
    <source>
        <dbReference type="ARBA" id="ARBA00022968"/>
    </source>
</evidence>
<evidence type="ECO:0000256" key="5">
    <source>
        <dbReference type="ARBA" id="ARBA00022679"/>
    </source>
</evidence>
<dbReference type="AlphaFoldDB" id="A0A6A7FVQ5"/>
<evidence type="ECO:0000256" key="3">
    <source>
        <dbReference type="ARBA" id="ARBA00006492"/>
    </source>
</evidence>
<dbReference type="InterPro" id="IPR052261">
    <property type="entry name" value="Glycosyltransferase_13"/>
</dbReference>
<dbReference type="PANTHER" id="PTHR10468">
    <property type="entry name" value="PROTEIN O-LINKED-MANNOSE BETA-1,2-N-ACETYLGLUCOSAMINYLTRANSFERASE 1/ALPHA-1,3-MANNOSYL-GLYCOPROTEIN 2-BETA-N-ACETYLGLUCOSAMINYLTRANSFERASE"/>
    <property type="match status" value="1"/>
</dbReference>
<keyword evidence="7 17" id="KW-0479">Metal-binding</keyword>
<keyword evidence="10 17" id="KW-0333">Golgi apparatus</keyword>
<keyword evidence="11" id="KW-0472">Membrane</keyword>
<evidence type="ECO:0000256" key="17">
    <source>
        <dbReference type="RuleBase" id="RU368119"/>
    </source>
</evidence>
<keyword evidence="4 17" id="KW-0328">Glycosyltransferase</keyword>
<evidence type="ECO:0000256" key="6">
    <source>
        <dbReference type="ARBA" id="ARBA00022692"/>
    </source>
</evidence>
<dbReference type="UniPathway" id="UPA00378"/>
<dbReference type="GO" id="GO:0030145">
    <property type="term" value="F:manganese ion binding"/>
    <property type="evidence" value="ECO:0007669"/>
    <property type="project" value="UniProtKB-UniRule"/>
</dbReference>
<dbReference type="SUPFAM" id="SSF53448">
    <property type="entry name" value="Nucleotide-diphospho-sugar transferases"/>
    <property type="match status" value="1"/>
</dbReference>
<keyword evidence="12 17" id="KW-0464">Manganese</keyword>
<comment type="catalytic activity">
    <reaction evidence="16 17">
        <text>N(4)-(alpha-D-Man-(1-&gt;3)-[alpha-D-Man-(1-&gt;3)-[alpha-D-Man-(1-&gt;6)]-alpha-D-Man-(1-&gt;6)]-beta-D-Man-(1-&gt;4)-beta-D-GlcNAc-(1-&gt;4)-beta-D-GlcNAc)-L-asparaginyl-[protein] (N-glucan mannose isomer 5A1,2) + UDP-N-acetyl-alpha-D-glucosamine = N(4)-{beta-D-GlcNAc-(1-&gt;2)-alpha-D-Man-(1-&gt;3)-[alpha-D-Man-(1-&gt;3)-[alpha-D-Man-(1-&gt;6)]-alpha-D-Man-(1-&gt;6)]-beta-D-Man-(1-&gt;4)-beta-D-GlcNAc-(1-&gt;4)-beta-D-GlcNAc}-L-asparaginyl-[protein] + UDP + H(+)</text>
        <dbReference type="Rhea" id="RHEA:11456"/>
        <dbReference type="Rhea" id="RHEA-COMP:14367"/>
        <dbReference type="Rhea" id="RHEA-COMP:14368"/>
        <dbReference type="ChEBI" id="CHEBI:15378"/>
        <dbReference type="ChEBI" id="CHEBI:57705"/>
        <dbReference type="ChEBI" id="CHEBI:58223"/>
        <dbReference type="ChEBI" id="CHEBI:59087"/>
        <dbReference type="ChEBI" id="CHEBI:60625"/>
        <dbReference type="EC" id="2.4.1.101"/>
    </reaction>
</comment>
<keyword evidence="6" id="KW-0812">Transmembrane</keyword>
<feature type="coiled-coil region" evidence="18">
    <location>
        <begin position="69"/>
        <end position="103"/>
    </location>
</feature>
<dbReference type="GO" id="GO:0003827">
    <property type="term" value="F:alpha-1,3-mannosylglycoprotein 2-beta-N-acetylglucosaminyltransferase activity"/>
    <property type="evidence" value="ECO:0007669"/>
    <property type="project" value="UniProtKB-UniRule"/>
</dbReference>
<dbReference type="Pfam" id="PF03071">
    <property type="entry name" value="GNT-I"/>
    <property type="match status" value="1"/>
</dbReference>
<protein>
    <recommendedName>
        <fullName evidence="14 17">Alpha-1,3-mannosyl-glycoprotein 2-beta-N-acetylglucosaminyltransferase</fullName>
        <shortName evidence="17">GNT-I</shortName>
        <shortName evidence="17">GlcNAc-T I</shortName>
        <ecNumber evidence="14 17">2.4.1.101</ecNumber>
    </recommendedName>
    <alternativeName>
        <fullName evidence="15 17">N-glycosyl-oligosaccharide-glycoprotein N-acetylglucosaminyltransferase I</fullName>
    </alternativeName>
</protein>
<evidence type="ECO:0000256" key="10">
    <source>
        <dbReference type="ARBA" id="ARBA00023034"/>
    </source>
</evidence>
<evidence type="ECO:0000256" key="16">
    <source>
        <dbReference type="ARBA" id="ARBA00049421"/>
    </source>
</evidence>
<accession>A0A6A7FVQ5</accession>
<keyword evidence="8 17" id="KW-0735">Signal-anchor</keyword>
<dbReference type="EMBL" id="IACT01003422">
    <property type="protein sequence ID" value="LAC22666.1"/>
    <property type="molecule type" value="mRNA"/>
</dbReference>
<evidence type="ECO:0000256" key="7">
    <source>
        <dbReference type="ARBA" id="ARBA00022723"/>
    </source>
</evidence>
<dbReference type="InterPro" id="IPR029044">
    <property type="entry name" value="Nucleotide-diphossugar_trans"/>
</dbReference>
<evidence type="ECO:0000256" key="1">
    <source>
        <dbReference type="ARBA" id="ARBA00004323"/>
    </source>
</evidence>
<evidence type="ECO:0000256" key="15">
    <source>
        <dbReference type="ARBA" id="ARBA00041712"/>
    </source>
</evidence>
<dbReference type="PROSITE" id="PS51257">
    <property type="entry name" value="PROKAR_LIPOPROTEIN"/>
    <property type="match status" value="1"/>
</dbReference>
<evidence type="ECO:0000256" key="12">
    <source>
        <dbReference type="ARBA" id="ARBA00023211"/>
    </source>
</evidence>
<comment type="function">
    <text evidence="13 17">Initiates complex N-linked carbohydrate formation. Essential for the conversion of high-mannose to hybrid and complex N-glycans.</text>
</comment>
<comment type="similarity">
    <text evidence="3 17">Belongs to the glycosyltransferase 13 family.</text>
</comment>
<proteinExistence type="evidence at transcript level"/>
<dbReference type="Gene3D" id="3.90.550.10">
    <property type="entry name" value="Spore Coat Polysaccharide Biosynthesis Protein SpsA, Chain A"/>
    <property type="match status" value="1"/>
</dbReference>
<dbReference type="EC" id="2.4.1.101" evidence="14 17"/>
<comment type="pathway">
    <text evidence="2 17">Protein modification; protein glycosylation.</text>
</comment>
<comment type="cofactor">
    <cofactor evidence="17">
        <name>Mn(2+)</name>
        <dbReference type="ChEBI" id="CHEBI:29035"/>
    </cofactor>
    <text evidence="17">The cofactor is mostly bound to the substrate.</text>
</comment>
<name>A0A6A7FVQ5_9CRUS</name>
<dbReference type="Gene3D" id="3.10.180.20">
    <property type="entry name" value="N-Acetylglucosaminyltransferase I, Domain 2"/>
    <property type="match status" value="1"/>
</dbReference>
<keyword evidence="9" id="KW-1133">Transmembrane helix</keyword>